<dbReference type="GO" id="GO:0016614">
    <property type="term" value="F:oxidoreductase activity, acting on CH-OH group of donors"/>
    <property type="evidence" value="ECO:0007669"/>
    <property type="project" value="InterPro"/>
</dbReference>
<keyword evidence="4 5" id="KW-0274">FAD</keyword>
<evidence type="ECO:0000256" key="5">
    <source>
        <dbReference type="PIRSR" id="PIRSR000137-2"/>
    </source>
</evidence>
<dbReference type="EMBL" id="PNOT02000133">
    <property type="protein sequence ID" value="TSE11991.1"/>
    <property type="molecule type" value="Genomic_DNA"/>
</dbReference>
<feature type="domain" description="Glucose-methanol-choline oxidoreductase N-terminal" evidence="8">
    <location>
        <begin position="315"/>
        <end position="329"/>
    </location>
</feature>
<sequence length="620" mass="67973">MSSVRLQAEGIGYLHSGQQDGVFLRNSHTIAAFRPQDGLIRRSSLQRCASLQPQDGEELLLFDYIIVGGGSSGCVLANRLSANGSQVLLIEAGPDFPPNEIPDDILDGNPTRAYYNQRYQWPSLTAAIARDGNRRVHYEQARVIGGGSSINAQVANRGGPADYDEWASTGATGWDWEGVLPYFRRLECDLDFRDHFHGNSGPLPISRADKREWSGFVNAVSTALQDENIPFRPDFNGEFRDGHSVVPLTNLNRRRVSAAMAYLPESVRARPNLRILSETVVVKLTFSGRQITGVDTESKAGHQSYSAPEVILCAGAIHSPTILMRSGIGPGRVLSEVGIQVVANVEGVGKNLQEHAGVAISAYLRPEDRMSPTATGYIQMHARYSSGHDGCPPTDMAISALAKSAWHPVGKRLGTLNFWVNRVYSTGTVLLKSSSHLVEPEVNFDMLSDQRDAERLKNAFRFVARLINHKALTHTALDPFPSTWTGRAKRIGKYNRLNYGLTSFLAALMDSSSSLRRSLIRFAITDGRSISDLLNSDELLDSFVRQNVFGNFHPTSTCKMGSAHDPNSVTDSTGRVHGLSGLRVADASVMPFCPRANTNIPTIMVAEKLSDAILRERGWQ</sequence>
<dbReference type="OrthoDB" id="9785276at2"/>
<dbReference type="GO" id="GO:0050660">
    <property type="term" value="F:flavin adenine dinucleotide binding"/>
    <property type="evidence" value="ECO:0007669"/>
    <property type="project" value="InterPro"/>
</dbReference>
<feature type="domain" description="Glucose-methanol-choline oxidoreductase N-terminal" evidence="7">
    <location>
        <begin position="141"/>
        <end position="164"/>
    </location>
</feature>
<dbReference type="Pfam" id="PF05199">
    <property type="entry name" value="GMC_oxred_C"/>
    <property type="match status" value="1"/>
</dbReference>
<evidence type="ECO:0000256" key="1">
    <source>
        <dbReference type="ARBA" id="ARBA00001974"/>
    </source>
</evidence>
<name>A0A8T9AVJ1_9HYPH</name>
<dbReference type="Pfam" id="PF00732">
    <property type="entry name" value="GMC_oxred_N"/>
    <property type="match status" value="1"/>
</dbReference>
<evidence type="ECO:0000313" key="9">
    <source>
        <dbReference type="EMBL" id="TSE11991.1"/>
    </source>
</evidence>
<dbReference type="PANTHER" id="PTHR11552:SF147">
    <property type="entry name" value="CHOLINE DEHYDROGENASE, MITOCHONDRIAL"/>
    <property type="match status" value="1"/>
</dbReference>
<keyword evidence="3 6" id="KW-0285">Flavoprotein</keyword>
<comment type="similarity">
    <text evidence="2 6">Belongs to the GMC oxidoreductase family.</text>
</comment>
<dbReference type="SUPFAM" id="SSF51905">
    <property type="entry name" value="FAD/NAD(P)-binding domain"/>
    <property type="match status" value="1"/>
</dbReference>
<dbReference type="InterPro" id="IPR007867">
    <property type="entry name" value="GMC_OxRtase_C"/>
</dbReference>
<dbReference type="InterPro" id="IPR036188">
    <property type="entry name" value="FAD/NAD-bd_sf"/>
</dbReference>
<gene>
    <name evidence="9" type="ORF">C1D09_011470</name>
</gene>
<protein>
    <submittedName>
        <fullName evidence="9">GMC family oxidoreductase</fullName>
    </submittedName>
</protein>
<evidence type="ECO:0000313" key="10">
    <source>
        <dbReference type="Proteomes" id="UP000235507"/>
    </source>
</evidence>
<dbReference type="PROSITE" id="PS00623">
    <property type="entry name" value="GMC_OXRED_1"/>
    <property type="match status" value="1"/>
</dbReference>
<dbReference type="PIRSF" id="PIRSF000137">
    <property type="entry name" value="Alcohol_oxidase"/>
    <property type="match status" value="1"/>
</dbReference>
<dbReference type="Gene3D" id="3.30.410.40">
    <property type="match status" value="1"/>
</dbReference>
<evidence type="ECO:0000256" key="3">
    <source>
        <dbReference type="ARBA" id="ARBA00022630"/>
    </source>
</evidence>
<dbReference type="InterPro" id="IPR012132">
    <property type="entry name" value="GMC_OxRdtase"/>
</dbReference>
<evidence type="ECO:0000259" key="7">
    <source>
        <dbReference type="PROSITE" id="PS00623"/>
    </source>
</evidence>
<evidence type="ECO:0000256" key="6">
    <source>
        <dbReference type="RuleBase" id="RU003968"/>
    </source>
</evidence>
<dbReference type="PANTHER" id="PTHR11552">
    <property type="entry name" value="GLUCOSE-METHANOL-CHOLINE GMC OXIDOREDUCTASE"/>
    <property type="match status" value="1"/>
</dbReference>
<evidence type="ECO:0000259" key="8">
    <source>
        <dbReference type="PROSITE" id="PS00624"/>
    </source>
</evidence>
<feature type="binding site" evidence="5">
    <location>
        <position position="281"/>
    </location>
    <ligand>
        <name>FAD</name>
        <dbReference type="ChEBI" id="CHEBI:57692"/>
    </ligand>
</feature>
<proteinExistence type="inferred from homology"/>
<comment type="cofactor">
    <cofactor evidence="1 5">
        <name>FAD</name>
        <dbReference type="ChEBI" id="CHEBI:57692"/>
    </cofactor>
</comment>
<keyword evidence="10" id="KW-1185">Reference proteome</keyword>
<dbReference type="Gene3D" id="3.50.50.60">
    <property type="entry name" value="FAD/NAD(P)-binding domain"/>
    <property type="match status" value="2"/>
</dbReference>
<dbReference type="InterPro" id="IPR000172">
    <property type="entry name" value="GMC_OxRdtase_N"/>
</dbReference>
<reference evidence="9" key="1">
    <citation type="submission" date="2019-07" db="EMBL/GenBank/DDBJ databases">
        <title>Mesorhizobum intechiensis sp. nov. isolated from nodules of Lotus tenuis growing in lowlands of the Flooding Pampa, Argentina.</title>
        <authorList>
            <person name="Estrella M.J."/>
            <person name="Torres Tejerizo G.A."/>
            <person name="Cumpa Velazquez L.M."/>
            <person name="Fontana F."/>
            <person name="Hansen L."/>
            <person name="Pistorio M."/>
            <person name="Sannazzaro A.I."/>
        </authorList>
    </citation>
    <scope>NUCLEOTIDE SEQUENCE</scope>
    <source>
        <strain evidence="9">BD68</strain>
    </source>
</reference>
<accession>A0A8T9AVJ1</accession>
<dbReference type="PROSITE" id="PS00624">
    <property type="entry name" value="GMC_OXRED_2"/>
    <property type="match status" value="1"/>
</dbReference>
<feature type="binding site" evidence="5">
    <location>
        <position position="143"/>
    </location>
    <ligand>
        <name>FAD</name>
        <dbReference type="ChEBI" id="CHEBI:57692"/>
    </ligand>
</feature>
<dbReference type="SUPFAM" id="SSF54373">
    <property type="entry name" value="FAD-linked reductases, C-terminal domain"/>
    <property type="match status" value="1"/>
</dbReference>
<evidence type="ECO:0000256" key="2">
    <source>
        <dbReference type="ARBA" id="ARBA00010790"/>
    </source>
</evidence>
<feature type="binding site" evidence="5">
    <location>
        <begin position="151"/>
        <end position="154"/>
    </location>
    <ligand>
        <name>FAD</name>
        <dbReference type="ChEBI" id="CHEBI:57692"/>
    </ligand>
</feature>
<dbReference type="AlphaFoldDB" id="A0A8T9AVJ1"/>
<dbReference type="Proteomes" id="UP000235507">
    <property type="component" value="Unassembled WGS sequence"/>
</dbReference>
<organism evidence="9 10">
    <name type="scientific">Mesorhizobium intechi</name>
    <dbReference type="NCBI Taxonomy" id="537601"/>
    <lineage>
        <taxon>Bacteria</taxon>
        <taxon>Pseudomonadati</taxon>
        <taxon>Pseudomonadota</taxon>
        <taxon>Alphaproteobacteria</taxon>
        <taxon>Hyphomicrobiales</taxon>
        <taxon>Phyllobacteriaceae</taxon>
        <taxon>Mesorhizobium</taxon>
    </lineage>
</organism>
<evidence type="ECO:0000256" key="4">
    <source>
        <dbReference type="ARBA" id="ARBA00022827"/>
    </source>
</evidence>
<comment type="caution">
    <text evidence="9">The sequence shown here is derived from an EMBL/GenBank/DDBJ whole genome shotgun (WGS) entry which is preliminary data.</text>
</comment>